<protein>
    <recommendedName>
        <fullName evidence="3">Protein PsiE</fullName>
    </recommendedName>
</protein>
<name>A0A4R4A5H3_MARGR</name>
<evidence type="ECO:0000313" key="9">
    <source>
        <dbReference type="EMBL" id="TCW33301.1"/>
    </source>
</evidence>
<evidence type="ECO:0000256" key="4">
    <source>
        <dbReference type="ARBA" id="ARBA00022475"/>
    </source>
</evidence>
<evidence type="ECO:0000256" key="3">
    <source>
        <dbReference type="ARBA" id="ARBA00021903"/>
    </source>
</evidence>
<evidence type="ECO:0000256" key="6">
    <source>
        <dbReference type="ARBA" id="ARBA00022989"/>
    </source>
</evidence>
<comment type="subcellular location">
    <subcellularLocation>
        <location evidence="1">Cell inner membrane</location>
        <topology evidence="1">Multi-pass membrane protein</topology>
    </subcellularLocation>
</comment>
<sequence length="145" mass="16446">MRLEQRLNALLSTLFRFTEKLVLTGVGVLALMGIAQLVWGIGEHREVRLEDLLLMFIYIEIMAMTHVYFVRHAVPFTYPMFIAVTALSRLIVLQGKNIAPENLLYEGGAILLVSIAILIVRYSQRYSIDAAGEATHHEPEPTEHR</sequence>
<dbReference type="PANTHER" id="PTHR37819">
    <property type="entry name" value="PROTEIN PSIE"/>
    <property type="match status" value="1"/>
</dbReference>
<keyword evidence="5 8" id="KW-0812">Transmembrane</keyword>
<feature type="transmembrane region" description="Helical" evidence="8">
    <location>
        <begin position="76"/>
        <end position="92"/>
    </location>
</feature>
<dbReference type="InterPro" id="IPR020948">
    <property type="entry name" value="P_starv_induced_PsiE-like"/>
</dbReference>
<dbReference type="InterPro" id="IPR009315">
    <property type="entry name" value="P_starv_induced_PsiE"/>
</dbReference>
<keyword evidence="4" id="KW-1003">Cell membrane</keyword>
<evidence type="ECO:0000256" key="2">
    <source>
        <dbReference type="ARBA" id="ARBA00005632"/>
    </source>
</evidence>
<feature type="transmembrane region" description="Helical" evidence="8">
    <location>
        <begin position="20"/>
        <end position="40"/>
    </location>
</feature>
<keyword evidence="6 8" id="KW-1133">Transmembrane helix</keyword>
<keyword evidence="7 8" id="KW-0472">Membrane</keyword>
<evidence type="ECO:0000256" key="7">
    <source>
        <dbReference type="ARBA" id="ARBA00023136"/>
    </source>
</evidence>
<comment type="similarity">
    <text evidence="2">Belongs to the PsiE family.</text>
</comment>
<evidence type="ECO:0000256" key="8">
    <source>
        <dbReference type="SAM" id="Phobius"/>
    </source>
</evidence>
<comment type="caution">
    <text evidence="9">The sequence shown here is derived from an EMBL/GenBank/DDBJ whole genome shotgun (WGS) entry which is preliminary data.</text>
</comment>
<evidence type="ECO:0000256" key="1">
    <source>
        <dbReference type="ARBA" id="ARBA00004429"/>
    </source>
</evidence>
<dbReference type="Proteomes" id="UP000295247">
    <property type="component" value="Unassembled WGS sequence"/>
</dbReference>
<dbReference type="RefSeq" id="WP_123139697.1">
    <property type="nucleotide sequence ID" value="NZ_JAKEDQ010000002.1"/>
</dbReference>
<organism evidence="9 10">
    <name type="scientific">Marichromatium gracile</name>
    <name type="common">Chromatium gracile</name>
    <dbReference type="NCBI Taxonomy" id="1048"/>
    <lineage>
        <taxon>Bacteria</taxon>
        <taxon>Pseudomonadati</taxon>
        <taxon>Pseudomonadota</taxon>
        <taxon>Gammaproteobacteria</taxon>
        <taxon>Chromatiales</taxon>
        <taxon>Chromatiaceae</taxon>
        <taxon>Marichromatium</taxon>
    </lineage>
</organism>
<dbReference type="AlphaFoldDB" id="A0A4R4A5H3"/>
<dbReference type="GO" id="GO:0016036">
    <property type="term" value="P:cellular response to phosphate starvation"/>
    <property type="evidence" value="ECO:0007669"/>
    <property type="project" value="InterPro"/>
</dbReference>
<gene>
    <name evidence="9" type="ORF">EDC29_11553</name>
</gene>
<feature type="transmembrane region" description="Helical" evidence="8">
    <location>
        <begin position="104"/>
        <end position="122"/>
    </location>
</feature>
<evidence type="ECO:0000313" key="10">
    <source>
        <dbReference type="Proteomes" id="UP000295247"/>
    </source>
</evidence>
<proteinExistence type="inferred from homology"/>
<dbReference type="GO" id="GO:0005886">
    <property type="term" value="C:plasma membrane"/>
    <property type="evidence" value="ECO:0007669"/>
    <property type="project" value="UniProtKB-SubCell"/>
</dbReference>
<dbReference type="PANTHER" id="PTHR37819:SF1">
    <property type="entry name" value="PROTEIN PSIE"/>
    <property type="match status" value="1"/>
</dbReference>
<reference evidence="9 10" key="1">
    <citation type="submission" date="2019-03" db="EMBL/GenBank/DDBJ databases">
        <title>Genomic Encyclopedia of Type Strains, Phase IV (KMG-IV): sequencing the most valuable type-strain genomes for metagenomic binning, comparative biology and taxonomic classification.</title>
        <authorList>
            <person name="Goeker M."/>
        </authorList>
    </citation>
    <scope>NUCLEOTIDE SEQUENCE [LARGE SCALE GENOMIC DNA]</scope>
    <source>
        <strain evidence="9 10">DSM 203</strain>
    </source>
</reference>
<evidence type="ECO:0000256" key="5">
    <source>
        <dbReference type="ARBA" id="ARBA00022692"/>
    </source>
</evidence>
<feature type="transmembrane region" description="Helical" evidence="8">
    <location>
        <begin position="52"/>
        <end position="70"/>
    </location>
</feature>
<dbReference type="Pfam" id="PF06146">
    <property type="entry name" value="PsiE"/>
    <property type="match status" value="1"/>
</dbReference>
<accession>A0A4R4A5H3</accession>
<dbReference type="EMBL" id="SMDC01000015">
    <property type="protein sequence ID" value="TCW33301.1"/>
    <property type="molecule type" value="Genomic_DNA"/>
</dbReference>